<evidence type="ECO:0000256" key="1">
    <source>
        <dbReference type="SAM" id="MobiDB-lite"/>
    </source>
</evidence>
<protein>
    <submittedName>
        <fullName evidence="2">Uncharacterized protein</fullName>
    </submittedName>
</protein>
<accession>A0A8I2YZ53</accession>
<sequence length="51" mass="5794">MKHTDFLKAGLKKLQDQTRDRKVALQARLKASQPISEADEEWLDNAGNLVD</sequence>
<dbReference type="EMBL" id="JAGFBS010000005">
    <property type="protein sequence ID" value="KAG6379177.1"/>
    <property type="molecule type" value="Genomic_DNA"/>
</dbReference>
<feature type="region of interest" description="Disordered" evidence="1">
    <location>
        <begin position="29"/>
        <end position="51"/>
    </location>
</feature>
<name>A0A8I2YZ53_9AGAM</name>
<evidence type="ECO:0000313" key="2">
    <source>
        <dbReference type="EMBL" id="KAG6379177.1"/>
    </source>
</evidence>
<dbReference type="AlphaFoldDB" id="A0A8I2YZ53"/>
<organism evidence="2 3">
    <name type="scientific">Boletus reticuloceps</name>
    <dbReference type="NCBI Taxonomy" id="495285"/>
    <lineage>
        <taxon>Eukaryota</taxon>
        <taxon>Fungi</taxon>
        <taxon>Dikarya</taxon>
        <taxon>Basidiomycota</taxon>
        <taxon>Agaricomycotina</taxon>
        <taxon>Agaricomycetes</taxon>
        <taxon>Agaricomycetidae</taxon>
        <taxon>Boletales</taxon>
        <taxon>Boletineae</taxon>
        <taxon>Boletaceae</taxon>
        <taxon>Boletoideae</taxon>
        <taxon>Boletus</taxon>
    </lineage>
</organism>
<keyword evidence="3" id="KW-1185">Reference proteome</keyword>
<evidence type="ECO:0000313" key="3">
    <source>
        <dbReference type="Proteomes" id="UP000683000"/>
    </source>
</evidence>
<comment type="caution">
    <text evidence="2">The sequence shown here is derived from an EMBL/GenBank/DDBJ whole genome shotgun (WGS) entry which is preliminary data.</text>
</comment>
<dbReference type="OrthoDB" id="2507562at2759"/>
<proteinExistence type="predicted"/>
<reference evidence="2" key="1">
    <citation type="submission" date="2021-03" db="EMBL/GenBank/DDBJ databases">
        <title>Evolutionary innovations through gain and loss of genes in the ectomycorrhizal Boletales.</title>
        <authorList>
            <person name="Wu G."/>
            <person name="Miyauchi S."/>
            <person name="Morin E."/>
            <person name="Yang Z.-L."/>
            <person name="Xu J."/>
            <person name="Martin F.M."/>
        </authorList>
    </citation>
    <scope>NUCLEOTIDE SEQUENCE</scope>
    <source>
        <strain evidence="2">BR01</strain>
    </source>
</reference>
<dbReference type="Proteomes" id="UP000683000">
    <property type="component" value="Unassembled WGS sequence"/>
</dbReference>
<gene>
    <name evidence="2" type="ORF">JVT61DRAFT_11619</name>
</gene>